<keyword evidence="2 5" id="KW-0812">Transmembrane</keyword>
<dbReference type="PATRIC" id="fig|37916.4.peg.6506"/>
<accession>A0A0J6VCK3</accession>
<name>A0A0J6VCK3_9MYCO</name>
<gene>
    <name evidence="7" type="ORF">MCHLDSM_06487</name>
</gene>
<evidence type="ECO:0000256" key="5">
    <source>
        <dbReference type="SAM" id="Phobius"/>
    </source>
</evidence>
<evidence type="ECO:0000313" key="7">
    <source>
        <dbReference type="EMBL" id="KMO67238.1"/>
    </source>
</evidence>
<evidence type="ECO:0000256" key="2">
    <source>
        <dbReference type="ARBA" id="ARBA00022692"/>
    </source>
</evidence>
<dbReference type="Pfam" id="PF02656">
    <property type="entry name" value="DUF202"/>
    <property type="match status" value="1"/>
</dbReference>
<feature type="transmembrane region" description="Helical" evidence="5">
    <location>
        <begin position="48"/>
        <end position="65"/>
    </location>
</feature>
<keyword evidence="8" id="KW-1185">Reference proteome</keyword>
<sequence>MPTPETAKPGLPAERTLLSWERSSLGLLVGGALMLIRHHGPPVAGRTVLAAVAGLMALVVLGLAYRRSRRIRTGSTTVEAPSLEVLVLGYGTAAFGLAVAVALVLSR</sequence>
<protein>
    <recommendedName>
        <fullName evidence="6">DUF202 domain-containing protein</fullName>
    </recommendedName>
</protein>
<dbReference type="InterPro" id="IPR003807">
    <property type="entry name" value="DUF202"/>
</dbReference>
<reference evidence="7 8" key="1">
    <citation type="journal article" date="2015" name="Genome Biol. Evol.">
        <title>Characterization of Three Mycobacterium spp. with Potential Use in Bioremediation by Genome Sequencing and Comparative Genomics.</title>
        <authorList>
            <person name="Das S."/>
            <person name="Pettersson B.M."/>
            <person name="Behra P.R."/>
            <person name="Ramesh M."/>
            <person name="Dasgupta S."/>
            <person name="Bhattacharya A."/>
            <person name="Kirsebom L.A."/>
        </authorList>
    </citation>
    <scope>NUCLEOTIDE SEQUENCE [LARGE SCALE GENOMIC DNA]</scope>
    <source>
        <strain evidence="7 8">DSM 43826</strain>
    </source>
</reference>
<dbReference type="Proteomes" id="UP000036513">
    <property type="component" value="Unassembled WGS sequence"/>
</dbReference>
<proteinExistence type="predicted"/>
<evidence type="ECO:0000256" key="3">
    <source>
        <dbReference type="ARBA" id="ARBA00022989"/>
    </source>
</evidence>
<dbReference type="GO" id="GO:0012505">
    <property type="term" value="C:endomembrane system"/>
    <property type="evidence" value="ECO:0007669"/>
    <property type="project" value="UniProtKB-SubCell"/>
</dbReference>
<evidence type="ECO:0000313" key="8">
    <source>
        <dbReference type="Proteomes" id="UP000036513"/>
    </source>
</evidence>
<keyword evidence="3 5" id="KW-1133">Transmembrane helix</keyword>
<dbReference type="STRING" id="37916.MCHLDSM_06487"/>
<evidence type="ECO:0000259" key="6">
    <source>
        <dbReference type="Pfam" id="PF02656"/>
    </source>
</evidence>
<comment type="subcellular location">
    <subcellularLocation>
        <location evidence="1">Endomembrane system</location>
        <topology evidence="1">Multi-pass membrane protein</topology>
    </subcellularLocation>
</comment>
<organism evidence="7 8">
    <name type="scientific">Mycolicibacterium chlorophenolicum</name>
    <dbReference type="NCBI Taxonomy" id="37916"/>
    <lineage>
        <taxon>Bacteria</taxon>
        <taxon>Bacillati</taxon>
        <taxon>Actinomycetota</taxon>
        <taxon>Actinomycetes</taxon>
        <taxon>Mycobacteriales</taxon>
        <taxon>Mycobacteriaceae</taxon>
        <taxon>Mycolicibacterium</taxon>
    </lineage>
</organism>
<feature type="transmembrane region" description="Helical" evidence="5">
    <location>
        <begin position="85"/>
        <end position="105"/>
    </location>
</feature>
<dbReference type="EMBL" id="JYNL01000069">
    <property type="protein sequence ID" value="KMO67238.1"/>
    <property type="molecule type" value="Genomic_DNA"/>
</dbReference>
<dbReference type="RefSeq" id="WP_048473531.1">
    <property type="nucleotide sequence ID" value="NZ_JYNL01000069.1"/>
</dbReference>
<evidence type="ECO:0000256" key="1">
    <source>
        <dbReference type="ARBA" id="ARBA00004127"/>
    </source>
</evidence>
<feature type="domain" description="DUF202" evidence="6">
    <location>
        <begin position="8"/>
        <end position="71"/>
    </location>
</feature>
<dbReference type="AlphaFoldDB" id="A0A0J6VCK3"/>
<comment type="caution">
    <text evidence="7">The sequence shown here is derived from an EMBL/GenBank/DDBJ whole genome shotgun (WGS) entry which is preliminary data.</text>
</comment>
<keyword evidence="4 5" id="KW-0472">Membrane</keyword>
<evidence type="ECO:0000256" key="4">
    <source>
        <dbReference type="ARBA" id="ARBA00023136"/>
    </source>
</evidence>